<evidence type="ECO:0000256" key="1">
    <source>
        <dbReference type="ARBA" id="ARBA00006432"/>
    </source>
</evidence>
<dbReference type="SUPFAM" id="SSF56801">
    <property type="entry name" value="Acetyl-CoA synthetase-like"/>
    <property type="match status" value="1"/>
</dbReference>
<proteinExistence type="inferred from homology"/>
<dbReference type="InterPro" id="IPR025110">
    <property type="entry name" value="AMP-bd_C"/>
</dbReference>
<gene>
    <name evidence="4" type="ordered locus">CRES_0392</name>
</gene>
<dbReference type="KEGG" id="crd:CRES_0392"/>
<dbReference type="eggNOG" id="COG0318">
    <property type="taxonomic scope" value="Bacteria"/>
</dbReference>
<dbReference type="PANTHER" id="PTHR43859">
    <property type="entry name" value="ACYL-ACTIVATING ENZYME"/>
    <property type="match status" value="1"/>
</dbReference>
<name>F8DXV8_CORRG</name>
<accession>F8DXV8</accession>
<dbReference type="EMBL" id="CP002857">
    <property type="protein sequence ID" value="AEI08755.1"/>
    <property type="molecule type" value="Genomic_DNA"/>
</dbReference>
<dbReference type="PANTHER" id="PTHR43859:SF69">
    <property type="entry name" value="4-COUMARATE--COA LIGASE"/>
    <property type="match status" value="1"/>
</dbReference>
<dbReference type="AlphaFoldDB" id="F8DXV8"/>
<evidence type="ECO:0000313" key="4">
    <source>
        <dbReference type="EMBL" id="AEI08755.1"/>
    </source>
</evidence>
<keyword evidence="2" id="KW-0436">Ligase</keyword>
<evidence type="ECO:0000259" key="3">
    <source>
        <dbReference type="Pfam" id="PF13193"/>
    </source>
</evidence>
<dbReference type="GO" id="GO:0016874">
    <property type="term" value="F:ligase activity"/>
    <property type="evidence" value="ECO:0007669"/>
    <property type="project" value="UniProtKB-KW"/>
</dbReference>
<dbReference type="STRING" id="662755.CRES_0392"/>
<reference evidence="4 5" key="1">
    <citation type="journal article" date="2012" name="BMC Genomics">
        <title>Complete genome sequence, lifestyle, and multi-drug resistance of the human pathogen Corynebacterium resistens DSM 45100 isolated from blood samples of a leukemia patient.</title>
        <authorList>
            <person name="Schroder J."/>
            <person name="Maus I."/>
            <person name="Meyer K."/>
            <person name="Wordemann S."/>
            <person name="Blom J."/>
            <person name="Jaenicke S."/>
            <person name="Schneider J."/>
            <person name="Trost E."/>
            <person name="Tauch A."/>
        </authorList>
    </citation>
    <scope>NUCLEOTIDE SEQUENCE [LARGE SCALE GENOMIC DNA]</scope>
    <source>
        <strain evidence="5">DSM 45100 / JCM 12819 / CCUG 50093 / GTC 2026 / SICGH 158</strain>
    </source>
</reference>
<dbReference type="HOGENOM" id="CLU_2786852_0_0_11"/>
<dbReference type="Pfam" id="PF13193">
    <property type="entry name" value="AMP-binding_C"/>
    <property type="match status" value="1"/>
</dbReference>
<organism evidence="4 5">
    <name type="scientific">Corynebacterium resistens (strain DSM 45100 / JCM 12819 / GTC 2026 / SICGH 158)</name>
    <dbReference type="NCBI Taxonomy" id="662755"/>
    <lineage>
        <taxon>Bacteria</taxon>
        <taxon>Bacillati</taxon>
        <taxon>Actinomycetota</taxon>
        <taxon>Actinomycetes</taxon>
        <taxon>Mycobacteriales</taxon>
        <taxon>Corynebacteriaceae</taxon>
        <taxon>Corynebacterium</taxon>
    </lineage>
</organism>
<dbReference type="Proteomes" id="UP000000492">
    <property type="component" value="Chromosome"/>
</dbReference>
<protein>
    <recommendedName>
        <fullName evidence="3">AMP-binding enzyme C-terminal domain-containing protein</fullName>
    </recommendedName>
</protein>
<evidence type="ECO:0000256" key="2">
    <source>
        <dbReference type="ARBA" id="ARBA00022598"/>
    </source>
</evidence>
<dbReference type="Gene3D" id="3.30.300.30">
    <property type="match status" value="1"/>
</dbReference>
<evidence type="ECO:0000313" key="5">
    <source>
        <dbReference type="Proteomes" id="UP000000492"/>
    </source>
</evidence>
<dbReference type="OrthoDB" id="9803968at2"/>
<sequence>MVLRPEAKSADHEAIGDAVIAHCRARIAGYKAPREIVILDELPRTSTGKVRKNSLREQAWANKQARIN</sequence>
<comment type="similarity">
    <text evidence="1">Belongs to the ATP-dependent AMP-binding enzyme family.</text>
</comment>
<keyword evidence="5" id="KW-1185">Reference proteome</keyword>
<dbReference type="InterPro" id="IPR045851">
    <property type="entry name" value="AMP-bd_C_sf"/>
</dbReference>
<feature type="domain" description="AMP-binding enzyme C-terminal" evidence="3">
    <location>
        <begin position="11"/>
        <end position="49"/>
    </location>
</feature>